<evidence type="ECO:0000256" key="10">
    <source>
        <dbReference type="ARBA" id="ARBA00072305"/>
    </source>
</evidence>
<dbReference type="Gene3D" id="1.10.540.10">
    <property type="entry name" value="Acyl-CoA dehydrogenase/oxidase, N-terminal domain"/>
    <property type="match status" value="1"/>
</dbReference>
<dbReference type="Pfam" id="PF02771">
    <property type="entry name" value="Acyl-CoA_dh_N"/>
    <property type="match status" value="1"/>
</dbReference>
<evidence type="ECO:0000256" key="5">
    <source>
        <dbReference type="ARBA" id="ARBA00023002"/>
    </source>
</evidence>
<evidence type="ECO:0000256" key="9">
    <source>
        <dbReference type="ARBA" id="ARBA00068311"/>
    </source>
</evidence>
<dbReference type="EC" id="1.3.8.10" evidence="7"/>
<dbReference type="Proteomes" id="UP000649829">
    <property type="component" value="Unassembled WGS sequence"/>
</dbReference>
<dbReference type="InterPro" id="IPR036250">
    <property type="entry name" value="AcylCo_DH-like_C"/>
</dbReference>
<dbReference type="EC" id="3.13.1.4" evidence="8"/>
<comment type="catalytic activity">
    <reaction evidence="6">
        <text>3-sulfinopropanoyl-CoA + H2O = propanoyl-CoA + sulfite + H(+)</text>
        <dbReference type="Rhea" id="RHEA:41624"/>
        <dbReference type="ChEBI" id="CHEBI:15377"/>
        <dbReference type="ChEBI" id="CHEBI:15378"/>
        <dbReference type="ChEBI" id="CHEBI:17359"/>
        <dbReference type="ChEBI" id="CHEBI:57392"/>
        <dbReference type="ChEBI" id="CHEBI:78349"/>
        <dbReference type="EC" id="3.13.1.4"/>
    </reaction>
    <physiologicalReaction direction="left-to-right" evidence="6">
        <dbReference type="Rhea" id="RHEA:41625"/>
    </physiologicalReaction>
</comment>
<evidence type="ECO:0000259" key="14">
    <source>
        <dbReference type="Pfam" id="PF02770"/>
    </source>
</evidence>
<evidence type="ECO:0000256" key="2">
    <source>
        <dbReference type="ARBA" id="ARBA00009347"/>
    </source>
</evidence>
<comment type="similarity">
    <text evidence="2 12">Belongs to the acyl-CoA dehydrogenase family.</text>
</comment>
<evidence type="ECO:0000256" key="11">
    <source>
        <dbReference type="ARBA" id="ARBA00075603"/>
    </source>
</evidence>
<dbReference type="GO" id="GO:0003995">
    <property type="term" value="F:acyl-CoA dehydrogenase activity"/>
    <property type="evidence" value="ECO:0007669"/>
    <property type="project" value="TreeGrafter"/>
</dbReference>
<dbReference type="InterPro" id="IPR046373">
    <property type="entry name" value="Acyl-CoA_Oxase/DH_mid-dom_sf"/>
</dbReference>
<feature type="domain" description="Acyl-CoA oxidase/dehydrogenase middle" evidence="14">
    <location>
        <begin position="121"/>
        <end position="216"/>
    </location>
</feature>
<proteinExistence type="inferred from homology"/>
<dbReference type="Pfam" id="PF00441">
    <property type="entry name" value="Acyl-CoA_dh_1"/>
    <property type="match status" value="1"/>
</dbReference>
<feature type="domain" description="Acyl-CoA dehydrogenase/oxidase C-terminal" evidence="13">
    <location>
        <begin position="229"/>
        <end position="380"/>
    </location>
</feature>
<keyword evidence="4 12" id="KW-0274">FAD</keyword>
<dbReference type="PANTHER" id="PTHR43884">
    <property type="entry name" value="ACYL-COA DEHYDROGENASE"/>
    <property type="match status" value="1"/>
</dbReference>
<evidence type="ECO:0000256" key="1">
    <source>
        <dbReference type="ARBA" id="ARBA00001974"/>
    </source>
</evidence>
<dbReference type="FunFam" id="2.40.110.10:FF:000001">
    <property type="entry name" value="Acyl-CoA dehydrogenase, mitochondrial"/>
    <property type="match status" value="1"/>
</dbReference>
<evidence type="ECO:0000313" key="17">
    <source>
        <dbReference type="Proteomes" id="UP000649829"/>
    </source>
</evidence>
<dbReference type="GO" id="GO:0050660">
    <property type="term" value="F:flavin adenine dinucleotide binding"/>
    <property type="evidence" value="ECO:0007669"/>
    <property type="project" value="InterPro"/>
</dbReference>
<dbReference type="InterPro" id="IPR009100">
    <property type="entry name" value="AcylCoA_DH/oxidase_NM_dom_sf"/>
</dbReference>
<dbReference type="PANTHER" id="PTHR43884:SF12">
    <property type="entry name" value="ISOVALERYL-COA DEHYDROGENASE, MITOCHONDRIAL-RELATED"/>
    <property type="match status" value="1"/>
</dbReference>
<dbReference type="AlphaFoldDB" id="A0A917TAL8"/>
<keyword evidence="3 12" id="KW-0285">Flavoprotein</keyword>
<evidence type="ECO:0000256" key="6">
    <source>
        <dbReference type="ARBA" id="ARBA00052938"/>
    </source>
</evidence>
<keyword evidence="5 12" id="KW-0560">Oxidoreductase</keyword>
<dbReference type="PIRSF" id="PIRSF016578">
    <property type="entry name" value="HsaA"/>
    <property type="match status" value="1"/>
</dbReference>
<dbReference type="SUPFAM" id="SSF56645">
    <property type="entry name" value="Acyl-CoA dehydrogenase NM domain-like"/>
    <property type="match status" value="1"/>
</dbReference>
<reference evidence="16" key="2">
    <citation type="submission" date="2020-09" db="EMBL/GenBank/DDBJ databases">
        <authorList>
            <person name="Sun Q."/>
            <person name="Zhou Y."/>
        </authorList>
    </citation>
    <scope>NUCLEOTIDE SEQUENCE</scope>
    <source>
        <strain evidence="16">CGMCC 1.6293</strain>
    </source>
</reference>
<evidence type="ECO:0000259" key="15">
    <source>
        <dbReference type="Pfam" id="PF02771"/>
    </source>
</evidence>
<dbReference type="InterPro" id="IPR013786">
    <property type="entry name" value="AcylCoA_DH/ox_N"/>
</dbReference>
<dbReference type="SUPFAM" id="SSF47203">
    <property type="entry name" value="Acyl-CoA dehydrogenase C-terminal domain-like"/>
    <property type="match status" value="1"/>
</dbReference>
<keyword evidence="17" id="KW-1185">Reference proteome</keyword>
<dbReference type="Pfam" id="PF02770">
    <property type="entry name" value="Acyl-CoA_dh_M"/>
    <property type="match status" value="1"/>
</dbReference>
<organism evidence="16 17">
    <name type="scientific">Pseudooceanicola nanhaiensis</name>
    <dbReference type="NCBI Taxonomy" id="375761"/>
    <lineage>
        <taxon>Bacteria</taxon>
        <taxon>Pseudomonadati</taxon>
        <taxon>Pseudomonadota</taxon>
        <taxon>Alphaproteobacteria</taxon>
        <taxon>Rhodobacterales</taxon>
        <taxon>Paracoccaceae</taxon>
        <taxon>Pseudooceanicola</taxon>
    </lineage>
</organism>
<comment type="caution">
    <text evidence="16">The sequence shown here is derived from an EMBL/GenBank/DDBJ whole genome shotgun (WGS) entry which is preliminary data.</text>
</comment>
<comment type="cofactor">
    <cofactor evidence="1 12">
        <name>FAD</name>
        <dbReference type="ChEBI" id="CHEBI:57692"/>
    </cofactor>
</comment>
<dbReference type="FunFam" id="1.20.140.10:FF:000004">
    <property type="entry name" value="Acyl-CoA dehydrogenase FadE25"/>
    <property type="match status" value="1"/>
</dbReference>
<dbReference type="InterPro" id="IPR009075">
    <property type="entry name" value="AcylCo_DH/oxidase_C"/>
</dbReference>
<evidence type="ECO:0000259" key="13">
    <source>
        <dbReference type="Pfam" id="PF00441"/>
    </source>
</evidence>
<dbReference type="EMBL" id="BMLF01000008">
    <property type="protein sequence ID" value="GGM16200.1"/>
    <property type="molecule type" value="Genomic_DNA"/>
</dbReference>
<dbReference type="Gene3D" id="2.40.110.10">
    <property type="entry name" value="Butyryl-CoA Dehydrogenase, subunit A, domain 2"/>
    <property type="match status" value="1"/>
</dbReference>
<feature type="domain" description="Acyl-CoA dehydrogenase/oxidase N-terminal" evidence="15">
    <location>
        <begin position="8"/>
        <end position="117"/>
    </location>
</feature>
<evidence type="ECO:0000256" key="4">
    <source>
        <dbReference type="ARBA" id="ARBA00022827"/>
    </source>
</evidence>
<reference evidence="16" key="1">
    <citation type="journal article" date="2014" name="Int. J. Syst. Evol. Microbiol.">
        <title>Complete genome sequence of Corynebacterium casei LMG S-19264T (=DSM 44701T), isolated from a smear-ripened cheese.</title>
        <authorList>
            <consortium name="US DOE Joint Genome Institute (JGI-PGF)"/>
            <person name="Walter F."/>
            <person name="Albersmeier A."/>
            <person name="Kalinowski J."/>
            <person name="Ruckert C."/>
        </authorList>
    </citation>
    <scope>NUCLEOTIDE SEQUENCE</scope>
    <source>
        <strain evidence="16">CGMCC 1.6293</strain>
    </source>
</reference>
<dbReference type="InterPro" id="IPR006091">
    <property type="entry name" value="Acyl-CoA_Oxase/DH_mid-dom"/>
</dbReference>
<evidence type="ECO:0000256" key="7">
    <source>
        <dbReference type="ARBA" id="ARBA00066362"/>
    </source>
</evidence>
<evidence type="ECO:0000256" key="3">
    <source>
        <dbReference type="ARBA" id="ARBA00022630"/>
    </source>
</evidence>
<evidence type="ECO:0000256" key="12">
    <source>
        <dbReference type="RuleBase" id="RU362125"/>
    </source>
</evidence>
<dbReference type="Gene3D" id="1.20.140.10">
    <property type="entry name" value="Butyryl-CoA Dehydrogenase, subunit A, domain 3"/>
    <property type="match status" value="1"/>
</dbReference>
<evidence type="ECO:0000313" key="16">
    <source>
        <dbReference type="EMBL" id="GGM16200.1"/>
    </source>
</evidence>
<accession>A0A917TAL8</accession>
<dbReference type="InterPro" id="IPR037069">
    <property type="entry name" value="AcylCoA_DH/ox_N_sf"/>
</dbReference>
<evidence type="ECO:0000256" key="8">
    <source>
        <dbReference type="ARBA" id="ARBA00066461"/>
    </source>
</evidence>
<name>A0A917TAL8_9RHOB</name>
<protein>
    <recommendedName>
        <fullName evidence="9">3-sulfinopropanoyl-CoA desulfinase</fullName>
        <ecNumber evidence="7">1.3.8.10</ecNumber>
        <ecNumber evidence="8">3.13.1.4</ecNumber>
    </recommendedName>
    <alternativeName>
        <fullName evidence="11">3-sulfinopropionyl coenzyme A desulfinase</fullName>
    </alternativeName>
    <alternativeName>
        <fullName evidence="10">Cyclohex-1-ene-1-carbonyl-CoA dehydrogenase</fullName>
    </alternativeName>
</protein>
<sequence length="381" mass="41270">MSHFTLGEDQLQVQELVRRVAREKVAPRAQEIDRTAEYPQDMFDMLKELGLFLLPFPEEFGGANSMLSACVAVEEFGRVCYNTAYLLLVQWVPIGAIMAGGTEEQKKKYLPGLAAGDLRGAISLTEPQSGSDLAGLKTRAVRDGDHYVLNGNKIWCTNSGMADFVLVAARTGTGDDRGKINLFIVDTDTPGFNVGPKEDKMGARGVPSHSVYLEDCRVPATAMLGDEETGFRVAMAALNESRPIIGARAVGCAQGALDHSVAFIKDRHAFGQSIADFQGIRWMVADMETQTQAARLLVYQAAAAVDAGVRGHALGQMAAIAKCFSTDTAMKVATDAVQLFGAAGISNEYGINRYFRDAKVLQIIEGTNQIQRNIISRNVLR</sequence>
<gene>
    <name evidence="16" type="ORF">GCM10011534_42700</name>
</gene>